<evidence type="ECO:0000256" key="3">
    <source>
        <dbReference type="ARBA" id="ARBA00022741"/>
    </source>
</evidence>
<dbReference type="NCBIfam" id="TIGR00231">
    <property type="entry name" value="small_GTP"/>
    <property type="match status" value="1"/>
</dbReference>
<evidence type="ECO:0000259" key="6">
    <source>
        <dbReference type="PROSITE" id="PS51710"/>
    </source>
</evidence>
<dbReference type="InterPro" id="IPR031167">
    <property type="entry name" value="G_OBG"/>
</dbReference>
<keyword evidence="3" id="KW-0547">Nucleotide-binding</keyword>
<dbReference type="STRING" id="1798375.A2773_07335"/>
<dbReference type="PANTHER" id="PTHR11702:SF31">
    <property type="entry name" value="MITOCHONDRIAL RIBOSOME-ASSOCIATED GTPASE 2"/>
    <property type="match status" value="1"/>
</dbReference>
<dbReference type="AlphaFoldDB" id="A0A1F5ZMF2"/>
<evidence type="ECO:0000256" key="4">
    <source>
        <dbReference type="ARBA" id="ARBA00022842"/>
    </source>
</evidence>
<keyword evidence="2" id="KW-0479">Metal-binding</keyword>
<dbReference type="Pfam" id="PF01018">
    <property type="entry name" value="GTP1_OBG"/>
    <property type="match status" value="1"/>
</dbReference>
<dbReference type="InterPro" id="IPR006074">
    <property type="entry name" value="GTP1-OBG_CS"/>
</dbReference>
<dbReference type="Proteomes" id="UP000177383">
    <property type="component" value="Unassembled WGS sequence"/>
</dbReference>
<comment type="similarity">
    <text evidence="1">Belongs to the TRAFAC class OBG-HflX-like GTPase superfamily. OBG GTPase family.</text>
</comment>
<dbReference type="SUPFAM" id="SSF82051">
    <property type="entry name" value="Obg GTP-binding protein N-terminal domain"/>
    <property type="match status" value="1"/>
</dbReference>
<dbReference type="PROSITE" id="PS51883">
    <property type="entry name" value="OBG"/>
    <property type="match status" value="1"/>
</dbReference>
<dbReference type="Pfam" id="PF01926">
    <property type="entry name" value="MMR_HSR1"/>
    <property type="match status" value="1"/>
</dbReference>
<evidence type="ECO:0000256" key="1">
    <source>
        <dbReference type="ARBA" id="ARBA00007699"/>
    </source>
</evidence>
<organism evidence="8 9">
    <name type="scientific">Candidatus Gottesmanbacteria bacterium RIFCSPHIGHO2_01_FULL_39_10</name>
    <dbReference type="NCBI Taxonomy" id="1798375"/>
    <lineage>
        <taxon>Bacteria</taxon>
        <taxon>Candidatus Gottesmaniibacteriota</taxon>
    </lineage>
</organism>
<dbReference type="GO" id="GO:0000287">
    <property type="term" value="F:magnesium ion binding"/>
    <property type="evidence" value="ECO:0007669"/>
    <property type="project" value="InterPro"/>
</dbReference>
<dbReference type="PRINTS" id="PR00326">
    <property type="entry name" value="GTP1OBG"/>
</dbReference>
<dbReference type="PANTHER" id="PTHR11702">
    <property type="entry name" value="DEVELOPMENTALLY REGULATED GTP-BINDING PROTEIN-RELATED"/>
    <property type="match status" value="1"/>
</dbReference>
<dbReference type="InterPro" id="IPR005225">
    <property type="entry name" value="Small_GTP-bd"/>
</dbReference>
<dbReference type="GO" id="GO:0005525">
    <property type="term" value="F:GTP binding"/>
    <property type="evidence" value="ECO:0007669"/>
    <property type="project" value="UniProtKB-KW"/>
</dbReference>
<accession>A0A1F5ZMF2</accession>
<feature type="domain" description="OBG-type G" evidence="6">
    <location>
        <begin position="139"/>
        <end position="293"/>
    </location>
</feature>
<keyword evidence="5" id="KW-0342">GTP-binding</keyword>
<dbReference type="InterPro" id="IPR014100">
    <property type="entry name" value="GTP-bd_Obg/CgtA"/>
</dbReference>
<dbReference type="CDD" id="cd01898">
    <property type="entry name" value="Obg"/>
    <property type="match status" value="1"/>
</dbReference>
<proteinExistence type="inferred from homology"/>
<comment type="caution">
    <text evidence="8">The sequence shown here is derived from an EMBL/GenBank/DDBJ whole genome shotgun (WGS) entry which is preliminary data.</text>
</comment>
<dbReference type="InterPro" id="IPR006169">
    <property type="entry name" value="GTP1_OBG_dom"/>
</dbReference>
<dbReference type="EMBL" id="MFJE01000045">
    <property type="protein sequence ID" value="OGG13601.1"/>
    <property type="molecule type" value="Genomic_DNA"/>
</dbReference>
<reference evidence="8 9" key="1">
    <citation type="journal article" date="2016" name="Nat. Commun.">
        <title>Thousands of microbial genomes shed light on interconnected biogeochemical processes in an aquifer system.</title>
        <authorList>
            <person name="Anantharaman K."/>
            <person name="Brown C.T."/>
            <person name="Hug L.A."/>
            <person name="Sharon I."/>
            <person name="Castelle C.J."/>
            <person name="Probst A.J."/>
            <person name="Thomas B.C."/>
            <person name="Singh A."/>
            <person name="Wilkins M.J."/>
            <person name="Karaoz U."/>
            <person name="Brodie E.L."/>
            <person name="Williams K.H."/>
            <person name="Hubbard S.S."/>
            <person name="Banfield J.F."/>
        </authorList>
    </citation>
    <scope>NUCLEOTIDE SEQUENCE [LARGE SCALE GENOMIC DNA]</scope>
</reference>
<dbReference type="PIRSF" id="PIRSF002401">
    <property type="entry name" value="GTP_bd_Obg/CgtA"/>
    <property type="match status" value="1"/>
</dbReference>
<evidence type="ECO:0000256" key="5">
    <source>
        <dbReference type="ARBA" id="ARBA00023134"/>
    </source>
</evidence>
<dbReference type="InterPro" id="IPR036726">
    <property type="entry name" value="GTP1_OBG_dom_sf"/>
</dbReference>
<dbReference type="InterPro" id="IPR027417">
    <property type="entry name" value="P-loop_NTPase"/>
</dbReference>
<evidence type="ECO:0000313" key="8">
    <source>
        <dbReference type="EMBL" id="OGG13601.1"/>
    </source>
</evidence>
<evidence type="ECO:0000256" key="2">
    <source>
        <dbReference type="ARBA" id="ARBA00022723"/>
    </source>
</evidence>
<evidence type="ECO:0000313" key="9">
    <source>
        <dbReference type="Proteomes" id="UP000177383"/>
    </source>
</evidence>
<dbReference type="GO" id="GO:0042254">
    <property type="term" value="P:ribosome biogenesis"/>
    <property type="evidence" value="ECO:0007669"/>
    <property type="project" value="UniProtKB-UniRule"/>
</dbReference>
<dbReference type="GO" id="GO:0003924">
    <property type="term" value="F:GTPase activity"/>
    <property type="evidence" value="ECO:0007669"/>
    <property type="project" value="InterPro"/>
</dbReference>
<name>A0A1F5ZMF2_9BACT</name>
<feature type="domain" description="Obg" evidence="7">
    <location>
        <begin position="1"/>
        <end position="138"/>
    </location>
</feature>
<dbReference type="InterPro" id="IPR045086">
    <property type="entry name" value="OBG_GTPase"/>
</dbReference>
<dbReference type="Gene3D" id="2.70.210.12">
    <property type="entry name" value="GTP1/OBG domain"/>
    <property type="match status" value="1"/>
</dbReference>
<keyword evidence="4" id="KW-0460">Magnesium</keyword>
<dbReference type="Gene3D" id="3.40.50.300">
    <property type="entry name" value="P-loop containing nucleotide triphosphate hydrolases"/>
    <property type="match status" value="1"/>
</dbReference>
<evidence type="ECO:0000259" key="7">
    <source>
        <dbReference type="PROSITE" id="PS51883"/>
    </source>
</evidence>
<sequence>MLVDEINIKITAGHGGAGKYAPVKAFKSAHIAGDGGRGGDVFVTATSDLSALNQYVGIAELKAEDGSPGGDNDATGKSGKNLYLTVPVGTSINDIEFDKVGGEKLICRGGLGGKGGNFRAQAGLPGESIDAKIVLKLIAKYGLIGLPNAGKSSLLNALTNSNAVVGAYPFTTLEPNLGVLNGQIIADIPGLIKGASLGRGLGIKFLKHIEKVSLLFHCISCESTDVVRDYQIIINELKDNKPQVIVLTKTDLVTPKILATHAKILKRFGQQIVCVSIHDPIGLEIFGKTFFNS</sequence>
<dbReference type="PROSITE" id="PS00905">
    <property type="entry name" value="GTP1_OBG"/>
    <property type="match status" value="1"/>
</dbReference>
<dbReference type="SUPFAM" id="SSF52540">
    <property type="entry name" value="P-loop containing nucleoside triphosphate hydrolases"/>
    <property type="match status" value="1"/>
</dbReference>
<gene>
    <name evidence="8" type="ORF">A2773_07335</name>
</gene>
<protein>
    <recommendedName>
        <fullName evidence="10">Obg family GTPase CgtA</fullName>
    </recommendedName>
</protein>
<evidence type="ECO:0008006" key="10">
    <source>
        <dbReference type="Google" id="ProtNLM"/>
    </source>
</evidence>
<dbReference type="InterPro" id="IPR006073">
    <property type="entry name" value="GTP-bd"/>
</dbReference>
<dbReference type="PROSITE" id="PS51710">
    <property type="entry name" value="G_OBG"/>
    <property type="match status" value="1"/>
</dbReference>